<name>A0AAD1WVD0_PELCU</name>
<dbReference type="Proteomes" id="UP001295444">
    <property type="component" value="Chromosome 13"/>
</dbReference>
<evidence type="ECO:0000313" key="1">
    <source>
        <dbReference type="EMBL" id="CAH2327963.1"/>
    </source>
</evidence>
<dbReference type="AlphaFoldDB" id="A0AAD1WVD0"/>
<organism evidence="1 2">
    <name type="scientific">Pelobates cultripes</name>
    <name type="common">Western spadefoot toad</name>
    <dbReference type="NCBI Taxonomy" id="61616"/>
    <lineage>
        <taxon>Eukaryota</taxon>
        <taxon>Metazoa</taxon>
        <taxon>Chordata</taxon>
        <taxon>Craniata</taxon>
        <taxon>Vertebrata</taxon>
        <taxon>Euteleostomi</taxon>
        <taxon>Amphibia</taxon>
        <taxon>Batrachia</taxon>
        <taxon>Anura</taxon>
        <taxon>Pelobatoidea</taxon>
        <taxon>Pelobatidae</taxon>
        <taxon>Pelobates</taxon>
    </lineage>
</organism>
<dbReference type="EMBL" id="OW240924">
    <property type="protein sequence ID" value="CAH2327963.1"/>
    <property type="molecule type" value="Genomic_DNA"/>
</dbReference>
<proteinExistence type="predicted"/>
<evidence type="ECO:0000313" key="2">
    <source>
        <dbReference type="Proteomes" id="UP001295444"/>
    </source>
</evidence>
<keyword evidence="2" id="KW-1185">Reference proteome</keyword>
<sequence>MAAAISMAFQEARIEKAFERFWSQFWSTVGHSLATSRRPNRTSHMPPPPTHCSTLTLARGSDRYIASLEADCSGDRLKFGRSGTLWDL</sequence>
<reference evidence="1" key="1">
    <citation type="submission" date="2022-03" db="EMBL/GenBank/DDBJ databases">
        <authorList>
            <person name="Alioto T."/>
            <person name="Alioto T."/>
            <person name="Gomez Garrido J."/>
        </authorList>
    </citation>
    <scope>NUCLEOTIDE SEQUENCE</scope>
</reference>
<protein>
    <submittedName>
        <fullName evidence="1">Uncharacterized protein</fullName>
    </submittedName>
</protein>
<gene>
    <name evidence="1" type="ORF">PECUL_23A053200</name>
</gene>
<accession>A0AAD1WVD0</accession>